<dbReference type="AlphaFoldDB" id="A0A2V0P4P0"/>
<gene>
    <name evidence="2" type="ORF">Rsub_04504</name>
</gene>
<name>A0A2V0P4P0_9CHLO</name>
<reference evidence="2 3" key="1">
    <citation type="journal article" date="2018" name="Sci. Rep.">
        <title>Raphidocelis subcapitata (=Pseudokirchneriella subcapitata) provides an insight into genome evolution and environmental adaptations in the Sphaeropleales.</title>
        <authorList>
            <person name="Suzuki S."/>
            <person name="Yamaguchi H."/>
            <person name="Nakajima N."/>
            <person name="Kawachi M."/>
        </authorList>
    </citation>
    <scope>NUCLEOTIDE SEQUENCE [LARGE SCALE GENOMIC DNA]</scope>
    <source>
        <strain evidence="2 3">NIES-35</strain>
    </source>
</reference>
<accession>A0A2V0P4P0</accession>
<evidence type="ECO:0000313" key="3">
    <source>
        <dbReference type="Proteomes" id="UP000247498"/>
    </source>
</evidence>
<dbReference type="STRING" id="307507.A0A2V0P4P0"/>
<sequence>MFQAAVHEALKKQTALKAEADACFASAADNAAKLSDVLAESLNEEVREIYETQKLLETESQLLRRELAESRAALSGWAAKLQRLQGAVKEAGDLEHYSEYLAREAAALARAAGALGLCAAAPAGGGTAAEEGGAEGEVGGRASGSGGGGGGEVGEALPISRGASR</sequence>
<dbReference type="OrthoDB" id="20018at2759"/>
<feature type="region of interest" description="Disordered" evidence="1">
    <location>
        <begin position="125"/>
        <end position="165"/>
    </location>
</feature>
<dbReference type="FunCoup" id="A0A2V0P4P0">
    <property type="interactions" value="764"/>
</dbReference>
<keyword evidence="3" id="KW-1185">Reference proteome</keyword>
<evidence type="ECO:0000313" key="2">
    <source>
        <dbReference type="EMBL" id="GBF92157.1"/>
    </source>
</evidence>
<comment type="caution">
    <text evidence="2">The sequence shown here is derived from an EMBL/GenBank/DDBJ whole genome shotgun (WGS) entry which is preliminary data.</text>
</comment>
<evidence type="ECO:0000256" key="1">
    <source>
        <dbReference type="SAM" id="MobiDB-lite"/>
    </source>
</evidence>
<dbReference type="InParanoid" id="A0A2V0P4P0"/>
<dbReference type="EMBL" id="BDRX01000029">
    <property type="protein sequence ID" value="GBF92157.1"/>
    <property type="molecule type" value="Genomic_DNA"/>
</dbReference>
<dbReference type="Pfam" id="PF06320">
    <property type="entry name" value="GCN5L1"/>
    <property type="match status" value="1"/>
</dbReference>
<proteinExistence type="predicted"/>
<feature type="compositionally biased region" description="Gly residues" evidence="1">
    <location>
        <begin position="135"/>
        <end position="153"/>
    </location>
</feature>
<protein>
    <submittedName>
        <fullName evidence="2">Uncharacterized protein</fullName>
    </submittedName>
</protein>
<organism evidence="2 3">
    <name type="scientific">Raphidocelis subcapitata</name>
    <dbReference type="NCBI Taxonomy" id="307507"/>
    <lineage>
        <taxon>Eukaryota</taxon>
        <taxon>Viridiplantae</taxon>
        <taxon>Chlorophyta</taxon>
        <taxon>core chlorophytes</taxon>
        <taxon>Chlorophyceae</taxon>
        <taxon>CS clade</taxon>
        <taxon>Sphaeropleales</taxon>
        <taxon>Selenastraceae</taxon>
        <taxon>Raphidocelis</taxon>
    </lineage>
</organism>
<dbReference type="Proteomes" id="UP000247498">
    <property type="component" value="Unassembled WGS sequence"/>
</dbReference>